<protein>
    <submittedName>
        <fullName evidence="2">Uncharacterized protein</fullName>
    </submittedName>
</protein>
<evidence type="ECO:0000313" key="2">
    <source>
        <dbReference type="EMBL" id="GFN95118.1"/>
    </source>
</evidence>
<evidence type="ECO:0000256" key="1">
    <source>
        <dbReference type="SAM" id="MobiDB-lite"/>
    </source>
</evidence>
<dbReference type="EMBL" id="BLXT01002484">
    <property type="protein sequence ID" value="GFN95118.1"/>
    <property type="molecule type" value="Genomic_DNA"/>
</dbReference>
<accession>A0AAV3ZL78</accession>
<comment type="caution">
    <text evidence="2">The sequence shown here is derived from an EMBL/GenBank/DDBJ whole genome shotgun (WGS) entry which is preliminary data.</text>
</comment>
<gene>
    <name evidence="2" type="ORF">PoB_002162400</name>
</gene>
<sequence>MSRLKDITRPESPCQVIHTLIANPLQSCPPQDDLRLSGPPSCQGANYVIRTRDKRVPVDIKTSLPSTGPPTPPESVEKGSLPQF</sequence>
<dbReference type="Proteomes" id="UP000735302">
    <property type="component" value="Unassembled WGS sequence"/>
</dbReference>
<name>A0AAV3ZL78_9GAST</name>
<dbReference type="AlphaFoldDB" id="A0AAV3ZL78"/>
<feature type="region of interest" description="Disordered" evidence="1">
    <location>
        <begin position="57"/>
        <end position="84"/>
    </location>
</feature>
<organism evidence="2 3">
    <name type="scientific">Plakobranchus ocellatus</name>
    <dbReference type="NCBI Taxonomy" id="259542"/>
    <lineage>
        <taxon>Eukaryota</taxon>
        <taxon>Metazoa</taxon>
        <taxon>Spiralia</taxon>
        <taxon>Lophotrochozoa</taxon>
        <taxon>Mollusca</taxon>
        <taxon>Gastropoda</taxon>
        <taxon>Heterobranchia</taxon>
        <taxon>Euthyneura</taxon>
        <taxon>Panpulmonata</taxon>
        <taxon>Sacoglossa</taxon>
        <taxon>Placobranchoidea</taxon>
        <taxon>Plakobranchidae</taxon>
        <taxon>Plakobranchus</taxon>
    </lineage>
</organism>
<evidence type="ECO:0000313" key="3">
    <source>
        <dbReference type="Proteomes" id="UP000735302"/>
    </source>
</evidence>
<keyword evidence="3" id="KW-1185">Reference proteome</keyword>
<proteinExistence type="predicted"/>
<reference evidence="2 3" key="1">
    <citation type="journal article" date="2021" name="Elife">
        <title>Chloroplast acquisition without the gene transfer in kleptoplastic sea slugs, Plakobranchus ocellatus.</title>
        <authorList>
            <person name="Maeda T."/>
            <person name="Takahashi S."/>
            <person name="Yoshida T."/>
            <person name="Shimamura S."/>
            <person name="Takaki Y."/>
            <person name="Nagai Y."/>
            <person name="Toyoda A."/>
            <person name="Suzuki Y."/>
            <person name="Arimoto A."/>
            <person name="Ishii H."/>
            <person name="Satoh N."/>
            <person name="Nishiyama T."/>
            <person name="Hasebe M."/>
            <person name="Maruyama T."/>
            <person name="Minagawa J."/>
            <person name="Obokata J."/>
            <person name="Shigenobu S."/>
        </authorList>
    </citation>
    <scope>NUCLEOTIDE SEQUENCE [LARGE SCALE GENOMIC DNA]</scope>
</reference>